<accession>A0A914YRP5</accession>
<protein>
    <submittedName>
        <fullName evidence="3">Uncharacterized protein</fullName>
    </submittedName>
</protein>
<feature type="region of interest" description="Disordered" evidence="1">
    <location>
        <begin position="1"/>
        <end position="22"/>
    </location>
</feature>
<keyword evidence="2" id="KW-1185">Reference proteome</keyword>
<proteinExistence type="predicted"/>
<dbReference type="AlphaFoldDB" id="A0A914YRP5"/>
<evidence type="ECO:0000313" key="3">
    <source>
        <dbReference type="WBParaSite" id="PSU_v2.g2683.t1"/>
    </source>
</evidence>
<name>A0A914YRP5_9BILA</name>
<sequence length="125" mass="13253">MITDASAIPTKPAFVTSGENSDEIIASSESPKVVVVQGNSDKQATSRQASIETTVIPQQDISTSTIKSESNVDEEKEATIIALVPIEKTEATTVEIEKTRATLTNEAVTTTESVQASTISEIEVL</sequence>
<evidence type="ECO:0000256" key="1">
    <source>
        <dbReference type="SAM" id="MobiDB-lite"/>
    </source>
</evidence>
<organism evidence="2 3">
    <name type="scientific">Panagrolaimus superbus</name>
    <dbReference type="NCBI Taxonomy" id="310955"/>
    <lineage>
        <taxon>Eukaryota</taxon>
        <taxon>Metazoa</taxon>
        <taxon>Ecdysozoa</taxon>
        <taxon>Nematoda</taxon>
        <taxon>Chromadorea</taxon>
        <taxon>Rhabditida</taxon>
        <taxon>Tylenchina</taxon>
        <taxon>Panagrolaimomorpha</taxon>
        <taxon>Panagrolaimoidea</taxon>
        <taxon>Panagrolaimidae</taxon>
        <taxon>Panagrolaimus</taxon>
    </lineage>
</organism>
<reference evidence="3" key="1">
    <citation type="submission" date="2022-11" db="UniProtKB">
        <authorList>
            <consortium name="WormBaseParasite"/>
        </authorList>
    </citation>
    <scope>IDENTIFICATION</scope>
</reference>
<dbReference type="WBParaSite" id="PSU_v2.g2683.t1">
    <property type="protein sequence ID" value="PSU_v2.g2683.t1"/>
    <property type="gene ID" value="PSU_v2.g2683"/>
</dbReference>
<evidence type="ECO:0000313" key="2">
    <source>
        <dbReference type="Proteomes" id="UP000887577"/>
    </source>
</evidence>
<dbReference type="Proteomes" id="UP000887577">
    <property type="component" value="Unplaced"/>
</dbReference>